<gene>
    <name evidence="1" type="ORF">BegalDRAFT_0701</name>
</gene>
<accession>I3CDC0</accession>
<proteinExistence type="predicted"/>
<dbReference type="SUPFAM" id="SSF52540">
    <property type="entry name" value="P-loop containing nucleoside triphosphate hydrolases"/>
    <property type="match status" value="1"/>
</dbReference>
<dbReference type="EMBL" id="JH600070">
    <property type="protein sequence ID" value="EIJ41613.1"/>
    <property type="molecule type" value="Genomic_DNA"/>
</dbReference>
<dbReference type="OrthoDB" id="7029230at2"/>
<reference evidence="1 2" key="1">
    <citation type="submission" date="2011-11" db="EMBL/GenBank/DDBJ databases">
        <title>Improved High-Quality Draft sequence of Beggiatoa alba B18lD.</title>
        <authorList>
            <consortium name="US DOE Joint Genome Institute"/>
            <person name="Lucas S."/>
            <person name="Han J."/>
            <person name="Lapidus A."/>
            <person name="Cheng J.-F."/>
            <person name="Goodwin L."/>
            <person name="Pitluck S."/>
            <person name="Peters L."/>
            <person name="Mikhailova N."/>
            <person name="Held B."/>
            <person name="Detter J.C."/>
            <person name="Han C."/>
            <person name="Tapia R."/>
            <person name="Land M."/>
            <person name="Hauser L."/>
            <person name="Kyrpides N."/>
            <person name="Ivanova N."/>
            <person name="Pagani I."/>
            <person name="Samuel K."/>
            <person name="Teske A."/>
            <person name="Mueller J."/>
            <person name="Woyke T."/>
        </authorList>
    </citation>
    <scope>NUCLEOTIDE SEQUENCE [LARGE SCALE GENOMIC DNA]</scope>
    <source>
        <strain evidence="1 2">B18LD</strain>
    </source>
</reference>
<dbReference type="SUPFAM" id="SSF53448">
    <property type="entry name" value="Nucleotide-diphospho-sugar transferases"/>
    <property type="match status" value="1"/>
</dbReference>
<dbReference type="GO" id="GO:0016740">
    <property type="term" value="F:transferase activity"/>
    <property type="evidence" value="ECO:0007669"/>
    <property type="project" value="UniProtKB-KW"/>
</dbReference>
<keyword evidence="2" id="KW-1185">Reference proteome</keyword>
<dbReference type="RefSeq" id="WP_002683699.1">
    <property type="nucleotide sequence ID" value="NZ_JH600070.1"/>
</dbReference>
<dbReference type="Proteomes" id="UP000005744">
    <property type="component" value="Unassembled WGS sequence"/>
</dbReference>
<dbReference type="InterPro" id="IPR029044">
    <property type="entry name" value="Nucleotide-diphossugar_trans"/>
</dbReference>
<dbReference type="Gene3D" id="3.90.550.10">
    <property type="entry name" value="Spore Coat Polysaccharide Biosynthesis Protein SpsA, Chain A"/>
    <property type="match status" value="1"/>
</dbReference>
<evidence type="ECO:0000313" key="1">
    <source>
        <dbReference type="EMBL" id="EIJ41613.1"/>
    </source>
</evidence>
<dbReference type="eggNOG" id="ENOG5031AXA">
    <property type="taxonomic scope" value="Bacteria"/>
</dbReference>
<evidence type="ECO:0000313" key="2">
    <source>
        <dbReference type="Proteomes" id="UP000005744"/>
    </source>
</evidence>
<dbReference type="AlphaFoldDB" id="I3CDC0"/>
<name>I3CDC0_9GAMM</name>
<sequence>MHYCFTFVCQQGELEIKALLLAISLKTFLRCNYELVATVPTPATDWGTPQPSTLELLKSLGVRVVPITNWVDTQYPIGNKIACLGIETSAEKIFFLDSDILCYQEFTPAYDWLRPVLHAKPVDLGAFTTEPKFWTSVYELFNLPVPARYVFSSVSQELLHPYFNAGFLGIPNQSQFAQTWADSCRRILQSGIIAERPRWLDQLALPVTLARLGMDFSCLDERFNYPAHLKPFHPQAVLCHYHKPSVLRREPALNQVVNRLVRAYPALQQQMANLPEWDILSKPYQVEKKTHWFSRSPPLQPSAQQARPEAFITGLPRSGTSYLCRLLHKVENCVVINEPTQIFQPLQQPFPPYQIALYYQEVRRDILNGQAIENKIKDGEVIEDTAIIDTRETYLPSVYRPDFVLFTKNTLAYLARMQQLRTVMPHAPIIVCVRHPIDTIASWKGTFNHLKQASVETFPVGHYQDSALAGWQRQRLQRIADTVDVALKRVLLWCYLAETILSVQTDVHLVRYEQLVLNPVDSLRTIFQKIPQAPTLHLPASIQPSEIRHKRTTLDAHDLQLIDDLCSEYLHAFGYNKGGN</sequence>
<organism evidence="1 2">
    <name type="scientific">Beggiatoa alba B18LD</name>
    <dbReference type="NCBI Taxonomy" id="395493"/>
    <lineage>
        <taxon>Bacteria</taxon>
        <taxon>Pseudomonadati</taxon>
        <taxon>Pseudomonadota</taxon>
        <taxon>Gammaproteobacteria</taxon>
        <taxon>Thiotrichales</taxon>
        <taxon>Thiotrichaceae</taxon>
        <taxon>Beggiatoa</taxon>
    </lineage>
</organism>
<dbReference type="InterPro" id="IPR027417">
    <property type="entry name" value="P-loop_NTPase"/>
</dbReference>
<keyword evidence="1" id="KW-0808">Transferase</keyword>
<protein>
    <submittedName>
        <fullName evidence="1">Sulfotransferase family protein</fullName>
    </submittedName>
</protein>
<dbReference type="STRING" id="395493.BegalDRAFT_0701"/>
<dbReference type="Pfam" id="PF13469">
    <property type="entry name" value="Sulfotransfer_3"/>
    <property type="match status" value="1"/>
</dbReference>
<dbReference type="HOGENOM" id="CLU_040033_0_0_6"/>
<dbReference type="Gene3D" id="3.40.50.300">
    <property type="entry name" value="P-loop containing nucleotide triphosphate hydrolases"/>
    <property type="match status" value="1"/>
</dbReference>